<gene>
    <name evidence="5" type="ORF">NOCA1120137</name>
</gene>
<dbReference type="PANTHER" id="PTHR30055">
    <property type="entry name" value="HTH-TYPE TRANSCRIPTIONAL REGULATOR RUTR"/>
    <property type="match status" value="1"/>
</dbReference>
<dbReference type="PRINTS" id="PR00455">
    <property type="entry name" value="HTHTETR"/>
</dbReference>
<evidence type="ECO:0000256" key="2">
    <source>
        <dbReference type="ARBA" id="ARBA00023125"/>
    </source>
</evidence>
<dbReference type="SUPFAM" id="SSF48498">
    <property type="entry name" value="Tetracyclin repressor-like, C-terminal domain"/>
    <property type="match status" value="1"/>
</dbReference>
<evidence type="ECO:0000259" key="4">
    <source>
        <dbReference type="PROSITE" id="PS50977"/>
    </source>
</evidence>
<proteinExistence type="predicted"/>
<dbReference type="PANTHER" id="PTHR30055:SF234">
    <property type="entry name" value="HTH-TYPE TRANSCRIPTIONAL REGULATOR BETI"/>
    <property type="match status" value="1"/>
</dbReference>
<organism evidence="5">
    <name type="scientific">metagenome</name>
    <dbReference type="NCBI Taxonomy" id="256318"/>
    <lineage>
        <taxon>unclassified sequences</taxon>
        <taxon>metagenomes</taxon>
    </lineage>
</organism>
<dbReference type="EMBL" id="CZKB01000004">
    <property type="protein sequence ID" value="CUR56677.1"/>
    <property type="molecule type" value="Genomic_DNA"/>
</dbReference>
<protein>
    <submittedName>
        <fullName evidence="5">Putative Regulatory protein TetR</fullName>
    </submittedName>
</protein>
<dbReference type="InterPro" id="IPR001647">
    <property type="entry name" value="HTH_TetR"/>
</dbReference>
<dbReference type="PROSITE" id="PS50977">
    <property type="entry name" value="HTH_TETR_2"/>
    <property type="match status" value="1"/>
</dbReference>
<dbReference type="Pfam" id="PF00440">
    <property type="entry name" value="TetR_N"/>
    <property type="match status" value="1"/>
</dbReference>
<dbReference type="InterPro" id="IPR050109">
    <property type="entry name" value="HTH-type_TetR-like_transc_reg"/>
</dbReference>
<evidence type="ECO:0000313" key="5">
    <source>
        <dbReference type="EMBL" id="CUR56677.1"/>
    </source>
</evidence>
<sequence>MSSQRKARTYDASGRRAAAEQTRDRVLGAARDLFVEHGYAATSVGQIAGAAGVSVDTVYTAVGRKPQILLVVVDMVLASSGRPLPASERDYVRAVQEAGSAVDKLTTYAAALARLMPTVAPLLLALRDAGLTDDECAAAWRHVVDRRATNMLQLAGELRATGSVREDLTDQQVADLVWSTNSPEWFTAFASRGHSPQDYAATLGDLWVRTILERGGSEEQ</sequence>
<evidence type="ECO:0000256" key="1">
    <source>
        <dbReference type="ARBA" id="ARBA00023015"/>
    </source>
</evidence>
<dbReference type="Gene3D" id="1.10.357.10">
    <property type="entry name" value="Tetracycline Repressor, domain 2"/>
    <property type="match status" value="1"/>
</dbReference>
<dbReference type="AlphaFoldDB" id="A0A2P2C3R4"/>
<accession>A0A2P2C3R4</accession>
<keyword evidence="1" id="KW-0805">Transcription regulation</keyword>
<dbReference type="InterPro" id="IPR009057">
    <property type="entry name" value="Homeodomain-like_sf"/>
</dbReference>
<dbReference type="GO" id="GO:0000976">
    <property type="term" value="F:transcription cis-regulatory region binding"/>
    <property type="evidence" value="ECO:0007669"/>
    <property type="project" value="TreeGrafter"/>
</dbReference>
<dbReference type="Gene3D" id="1.10.10.60">
    <property type="entry name" value="Homeodomain-like"/>
    <property type="match status" value="1"/>
</dbReference>
<dbReference type="InterPro" id="IPR036271">
    <property type="entry name" value="Tet_transcr_reg_TetR-rel_C_sf"/>
</dbReference>
<keyword evidence="2" id="KW-0238">DNA-binding</keyword>
<keyword evidence="3" id="KW-0804">Transcription</keyword>
<name>A0A2P2C3R4_9ZZZZ</name>
<dbReference type="GO" id="GO:0003700">
    <property type="term" value="F:DNA-binding transcription factor activity"/>
    <property type="evidence" value="ECO:0007669"/>
    <property type="project" value="TreeGrafter"/>
</dbReference>
<dbReference type="SUPFAM" id="SSF46689">
    <property type="entry name" value="Homeodomain-like"/>
    <property type="match status" value="1"/>
</dbReference>
<reference evidence="5" key="1">
    <citation type="submission" date="2015-08" db="EMBL/GenBank/DDBJ databases">
        <authorList>
            <person name="Babu N.S."/>
            <person name="Beckwith C.J."/>
            <person name="Beseler K.G."/>
            <person name="Brison A."/>
            <person name="Carone J.V."/>
            <person name="Caskin T.P."/>
            <person name="Diamond M."/>
            <person name="Durham M.E."/>
            <person name="Foxe J.M."/>
            <person name="Go M."/>
            <person name="Henderson B.A."/>
            <person name="Jones I.B."/>
            <person name="McGettigan J.A."/>
            <person name="Micheletti S.J."/>
            <person name="Nasrallah M.E."/>
            <person name="Ortiz D."/>
            <person name="Piller C.R."/>
            <person name="Privatt S.R."/>
            <person name="Schneider S.L."/>
            <person name="Sharp S."/>
            <person name="Smith T.C."/>
            <person name="Stanton J.D."/>
            <person name="Ullery H.E."/>
            <person name="Wilson R.J."/>
            <person name="Serrano M.G."/>
            <person name="Buck G."/>
            <person name="Lee V."/>
            <person name="Wang Y."/>
            <person name="Carvalho R."/>
            <person name="Voegtly L."/>
            <person name="Shi R."/>
            <person name="Duckworth R."/>
            <person name="Johnson A."/>
            <person name="Loviza R."/>
            <person name="Walstead R."/>
            <person name="Shah Z."/>
            <person name="Kiflezghi M."/>
            <person name="Wade K."/>
            <person name="Ball S.L."/>
            <person name="Bradley K.W."/>
            <person name="Asai D.J."/>
            <person name="Bowman C.A."/>
            <person name="Russell D.A."/>
            <person name="Pope W.H."/>
            <person name="Jacobs-Sera D."/>
            <person name="Hendrix R.W."/>
            <person name="Hatfull G.F."/>
        </authorList>
    </citation>
    <scope>NUCLEOTIDE SEQUENCE</scope>
</reference>
<feature type="domain" description="HTH tetR-type" evidence="4">
    <location>
        <begin position="20"/>
        <end position="80"/>
    </location>
</feature>
<evidence type="ECO:0000256" key="3">
    <source>
        <dbReference type="ARBA" id="ARBA00023163"/>
    </source>
</evidence>